<evidence type="ECO:0000313" key="8">
    <source>
        <dbReference type="Proteomes" id="UP001628874"/>
    </source>
</evidence>
<evidence type="ECO:0000256" key="3">
    <source>
        <dbReference type="ARBA" id="ARBA00022692"/>
    </source>
</evidence>
<evidence type="ECO:0000256" key="1">
    <source>
        <dbReference type="ARBA" id="ARBA00022475"/>
    </source>
</evidence>
<dbReference type="PANTHER" id="PTHR37481">
    <property type="entry name" value="LIPOPOLYSACCHARIDE EXPORT SYSTEM PROTEIN LPTC"/>
    <property type="match status" value="1"/>
</dbReference>
<dbReference type="InterPro" id="IPR010664">
    <property type="entry name" value="LipoPS_assembly_LptC-rel"/>
</dbReference>
<dbReference type="RefSeq" id="WP_202048658.1">
    <property type="nucleotide sequence ID" value="NZ_JBFQGM010000008.1"/>
</dbReference>
<accession>A0ABW8WQJ8</accession>
<organism evidence="7 8">
    <name type="scientific">Scytonema tolypothrichoides VB-61278_2</name>
    <dbReference type="NCBI Taxonomy" id="3232314"/>
    <lineage>
        <taxon>Bacteria</taxon>
        <taxon>Bacillati</taxon>
        <taxon>Cyanobacteriota</taxon>
        <taxon>Cyanophyceae</taxon>
        <taxon>Nostocales</taxon>
        <taxon>Scytonemataceae</taxon>
        <taxon>Scytonema</taxon>
    </lineage>
</organism>
<evidence type="ECO:0000313" key="7">
    <source>
        <dbReference type="EMBL" id="MFL9463266.1"/>
    </source>
</evidence>
<feature type="compositionally biased region" description="Low complexity" evidence="6">
    <location>
        <begin position="22"/>
        <end position="35"/>
    </location>
</feature>
<evidence type="ECO:0000256" key="2">
    <source>
        <dbReference type="ARBA" id="ARBA00022519"/>
    </source>
</evidence>
<evidence type="ECO:0000256" key="4">
    <source>
        <dbReference type="ARBA" id="ARBA00022989"/>
    </source>
</evidence>
<dbReference type="EMBL" id="JBFQGM010000008">
    <property type="protein sequence ID" value="MFL9463266.1"/>
    <property type="molecule type" value="Genomic_DNA"/>
</dbReference>
<keyword evidence="4" id="KW-1133">Transmembrane helix</keyword>
<dbReference type="Gene3D" id="2.60.450.10">
    <property type="entry name" value="Lipopolysaccharide (LPS) transport protein A like domain"/>
    <property type="match status" value="3"/>
</dbReference>
<feature type="compositionally biased region" description="Basic and acidic residues" evidence="6">
    <location>
        <begin position="1"/>
        <end position="18"/>
    </location>
</feature>
<dbReference type="InterPro" id="IPR052363">
    <property type="entry name" value="LPS_export_LptC"/>
</dbReference>
<protein>
    <submittedName>
        <fullName evidence="7">LPS export ABC transporter periplasmic protein LptC</fullName>
    </submittedName>
</protein>
<dbReference type="PANTHER" id="PTHR37481:SF1">
    <property type="entry name" value="LIPOPOLYSACCHARIDE EXPORT SYSTEM PROTEIN LPTC"/>
    <property type="match status" value="1"/>
</dbReference>
<dbReference type="InterPro" id="IPR026265">
    <property type="entry name" value="LptC"/>
</dbReference>
<proteinExistence type="predicted"/>
<keyword evidence="3" id="KW-0812">Transmembrane</keyword>
<evidence type="ECO:0000256" key="6">
    <source>
        <dbReference type="SAM" id="MobiDB-lite"/>
    </source>
</evidence>
<comment type="caution">
    <text evidence="7">The sequence shown here is derived from an EMBL/GenBank/DDBJ whole genome shotgun (WGS) entry which is preliminary data.</text>
</comment>
<name>A0ABW8WQJ8_9CYAN</name>
<reference evidence="7 8" key="1">
    <citation type="submission" date="2024-07" db="EMBL/GenBank/DDBJ databases">
        <authorList>
            <person name="Tripathy S."/>
        </authorList>
    </citation>
    <scope>NUCLEOTIDE SEQUENCE [LARGE SCALE GENOMIC DNA]</scope>
    <source>
        <strain evidence="7 8">VB-61278_2</strain>
    </source>
</reference>
<keyword evidence="5" id="KW-0472">Membrane</keyword>
<dbReference type="Proteomes" id="UP001628874">
    <property type="component" value="Unassembled WGS sequence"/>
</dbReference>
<sequence>MNQKDNRQSETRGTRETRGNFLPHSLTPSLPHSLTSPLSPVGTLNPPIFLFLLWLITISLSACGGGESNVVNKPPIQNPPSNAKESNLTFIGVSLLQADELGRPIWKVIAKQAKYTKDKQIGEAESPYGELYQDGKVVYQVQAQQADIEQDGKKLFLKGKIVATDPLNGVVLQGNELEWRPKEDLLIVRNNIHGTHKQLQAVAQEARVKTREQRVDFSGGVIAQSVDPVMQMRTEHLIWKVKEEKLIGDRPMQINRYKNNQVTDRGRGDSAEVNLKTKIATVRKNAQIELLDPPLQVASNEMTWNLNTEIVNANAPVQVFHREENVRVTANRGEMKIKEKTVYLAGDVYAVGERRQSLKSNNLTWYLDKKLVEGQGDVVYRQIDPPLAFKGQQAIGNIQTETIEVKGGNSSDKVVTEIIPKELKSN</sequence>
<evidence type="ECO:0000256" key="5">
    <source>
        <dbReference type="ARBA" id="ARBA00023136"/>
    </source>
</evidence>
<keyword evidence="2" id="KW-0997">Cell inner membrane</keyword>
<dbReference type="NCBIfam" id="TIGR04409">
    <property type="entry name" value="LptC_YrbK"/>
    <property type="match status" value="1"/>
</dbReference>
<dbReference type="Pfam" id="PF06835">
    <property type="entry name" value="LptC"/>
    <property type="match status" value="3"/>
</dbReference>
<feature type="region of interest" description="Disordered" evidence="6">
    <location>
        <begin position="1"/>
        <end position="35"/>
    </location>
</feature>
<keyword evidence="1" id="KW-1003">Cell membrane</keyword>
<gene>
    <name evidence="7" type="primary">lptC</name>
    <name evidence="7" type="ORF">AB0759_21895</name>
</gene>
<keyword evidence="8" id="KW-1185">Reference proteome</keyword>